<name>A0ABV5WCQ3_9BACI</name>
<evidence type="ECO:0000313" key="1">
    <source>
        <dbReference type="EMBL" id="MFB9758182.1"/>
    </source>
</evidence>
<accession>A0ABV5WCQ3</accession>
<gene>
    <name evidence="1" type="ORF">ACFFMS_06535</name>
</gene>
<evidence type="ECO:0000313" key="2">
    <source>
        <dbReference type="Proteomes" id="UP001589609"/>
    </source>
</evidence>
<proteinExistence type="predicted"/>
<comment type="caution">
    <text evidence="1">The sequence shown here is derived from an EMBL/GenBank/DDBJ whole genome shotgun (WGS) entry which is preliminary data.</text>
</comment>
<protein>
    <submittedName>
        <fullName evidence="1">Uncharacterized protein</fullName>
    </submittedName>
</protein>
<keyword evidence="2" id="KW-1185">Reference proteome</keyword>
<dbReference type="EMBL" id="JBHMAF010000021">
    <property type="protein sequence ID" value="MFB9758182.1"/>
    <property type="molecule type" value="Genomic_DNA"/>
</dbReference>
<sequence>MTLPKTLLTIMGDSKILGRMIVRKKLKPLGEWMRTLRFSDIMGIFKQLFSGPTRMIENKTPEEWKVPMYISL</sequence>
<organism evidence="1 2">
    <name type="scientific">Ectobacillus funiculus</name>
    <dbReference type="NCBI Taxonomy" id="137993"/>
    <lineage>
        <taxon>Bacteria</taxon>
        <taxon>Bacillati</taxon>
        <taxon>Bacillota</taxon>
        <taxon>Bacilli</taxon>
        <taxon>Bacillales</taxon>
        <taxon>Bacillaceae</taxon>
        <taxon>Ectobacillus</taxon>
    </lineage>
</organism>
<reference evidence="1 2" key="1">
    <citation type="submission" date="2024-09" db="EMBL/GenBank/DDBJ databases">
        <authorList>
            <person name="Sun Q."/>
            <person name="Mori K."/>
        </authorList>
    </citation>
    <scope>NUCLEOTIDE SEQUENCE [LARGE SCALE GENOMIC DNA]</scope>
    <source>
        <strain evidence="1 2">JCM 11201</strain>
    </source>
</reference>
<dbReference type="Proteomes" id="UP001589609">
    <property type="component" value="Unassembled WGS sequence"/>
</dbReference>